<dbReference type="Pfam" id="PF04116">
    <property type="entry name" value="FA_hydroxylase"/>
    <property type="match status" value="1"/>
</dbReference>
<keyword evidence="6 7" id="KW-0472">Membrane</keyword>
<feature type="domain" description="Fatty acid hydroxylase" evidence="8">
    <location>
        <begin position="50"/>
        <end position="183"/>
    </location>
</feature>
<evidence type="ECO:0000259" key="8">
    <source>
        <dbReference type="Pfam" id="PF04116"/>
    </source>
</evidence>
<dbReference type="InterPro" id="IPR051689">
    <property type="entry name" value="Sterol_desaturase/TMEM195"/>
</dbReference>
<keyword evidence="5" id="KW-0443">Lipid metabolism</keyword>
<feature type="transmembrane region" description="Helical" evidence="7">
    <location>
        <begin position="36"/>
        <end position="63"/>
    </location>
</feature>
<sequence length="224" mass="25321">MVVYLAVPTVLAVAIKFFVAEAGALSGGGLIDLLPWISISGTVGVIVGCLLYLLVWDFFYYWLHRAQHRFSALWRMHSLHHMDETLGVSANMRVHWLEEIGRTAVMFVPMAFLFNLPVATGVTAIVLTFWGAFIHSNLRLHLGPLSPVIAGPQVHRVHHSRLDEHHDRNFAAFFPVWDYLFGTYHHPARTEFPPTGLEGMEEVGSVWEAVVYPFRGATFRREAD</sequence>
<name>A0ABU8RRR2_9SPHN</name>
<comment type="caution">
    <text evidence="9">The sequence shown here is derived from an EMBL/GenBank/DDBJ whole genome shotgun (WGS) entry which is preliminary data.</text>
</comment>
<dbReference type="EC" id="1.-.-.-" evidence="9"/>
<dbReference type="InterPro" id="IPR006694">
    <property type="entry name" value="Fatty_acid_hydroxylase"/>
</dbReference>
<dbReference type="PANTHER" id="PTHR21624">
    <property type="entry name" value="STEROL DESATURASE-RELATED PROTEIN"/>
    <property type="match status" value="1"/>
</dbReference>
<evidence type="ECO:0000256" key="3">
    <source>
        <dbReference type="ARBA" id="ARBA00022989"/>
    </source>
</evidence>
<gene>
    <name evidence="9" type="ORF">WG901_03980</name>
</gene>
<dbReference type="Proteomes" id="UP001361239">
    <property type="component" value="Unassembled WGS sequence"/>
</dbReference>
<dbReference type="GO" id="GO:0016491">
    <property type="term" value="F:oxidoreductase activity"/>
    <property type="evidence" value="ECO:0007669"/>
    <property type="project" value="UniProtKB-KW"/>
</dbReference>
<keyword evidence="10" id="KW-1185">Reference proteome</keyword>
<dbReference type="PANTHER" id="PTHR21624:SF1">
    <property type="entry name" value="ALKYLGLYCEROL MONOOXYGENASE"/>
    <property type="match status" value="1"/>
</dbReference>
<keyword evidence="3 7" id="KW-1133">Transmembrane helix</keyword>
<keyword evidence="2 7" id="KW-0812">Transmembrane</keyword>
<evidence type="ECO:0000256" key="2">
    <source>
        <dbReference type="ARBA" id="ARBA00022692"/>
    </source>
</evidence>
<proteinExistence type="predicted"/>
<keyword evidence="4 9" id="KW-0560">Oxidoreductase</keyword>
<dbReference type="RefSeq" id="WP_339585709.1">
    <property type="nucleotide sequence ID" value="NZ_JBBHJZ010000001.1"/>
</dbReference>
<evidence type="ECO:0000256" key="6">
    <source>
        <dbReference type="ARBA" id="ARBA00023136"/>
    </source>
</evidence>
<comment type="subcellular location">
    <subcellularLocation>
        <location evidence="1">Endomembrane system</location>
        <topology evidence="1">Multi-pass membrane protein</topology>
    </subcellularLocation>
</comment>
<accession>A0ABU8RRR2</accession>
<evidence type="ECO:0000256" key="5">
    <source>
        <dbReference type="ARBA" id="ARBA00023098"/>
    </source>
</evidence>
<evidence type="ECO:0000313" key="9">
    <source>
        <dbReference type="EMBL" id="MEJ5975778.1"/>
    </source>
</evidence>
<evidence type="ECO:0000256" key="1">
    <source>
        <dbReference type="ARBA" id="ARBA00004127"/>
    </source>
</evidence>
<feature type="transmembrane region" description="Helical" evidence="7">
    <location>
        <begin position="112"/>
        <end position="133"/>
    </location>
</feature>
<protein>
    <submittedName>
        <fullName evidence="9">Sterol desaturase family protein</fullName>
        <ecNumber evidence="9">1.-.-.-</ecNumber>
    </submittedName>
</protein>
<evidence type="ECO:0000256" key="4">
    <source>
        <dbReference type="ARBA" id="ARBA00023002"/>
    </source>
</evidence>
<evidence type="ECO:0000313" key="10">
    <source>
        <dbReference type="Proteomes" id="UP001361239"/>
    </source>
</evidence>
<evidence type="ECO:0000256" key="7">
    <source>
        <dbReference type="SAM" id="Phobius"/>
    </source>
</evidence>
<reference evidence="9 10" key="1">
    <citation type="submission" date="2024-03" db="EMBL/GenBank/DDBJ databases">
        <authorList>
            <person name="Jo J.-H."/>
        </authorList>
    </citation>
    <scope>NUCLEOTIDE SEQUENCE [LARGE SCALE GENOMIC DNA]</scope>
    <source>
        <strain evidence="9 10">PS1R-30</strain>
    </source>
</reference>
<dbReference type="EMBL" id="JBBHJZ010000001">
    <property type="protein sequence ID" value="MEJ5975778.1"/>
    <property type="molecule type" value="Genomic_DNA"/>
</dbReference>
<organism evidence="9 10">
    <name type="scientific">Novosphingobium anseongense</name>
    <dbReference type="NCBI Taxonomy" id="3133436"/>
    <lineage>
        <taxon>Bacteria</taxon>
        <taxon>Pseudomonadati</taxon>
        <taxon>Pseudomonadota</taxon>
        <taxon>Alphaproteobacteria</taxon>
        <taxon>Sphingomonadales</taxon>
        <taxon>Sphingomonadaceae</taxon>
        <taxon>Novosphingobium</taxon>
    </lineage>
</organism>